<feature type="transmembrane region" description="Helical" evidence="12">
    <location>
        <begin position="204"/>
        <end position="224"/>
    </location>
</feature>
<dbReference type="Proteomes" id="UP000535020">
    <property type="component" value="Unassembled WGS sequence"/>
</dbReference>
<proteinExistence type="predicted"/>
<reference evidence="13 14" key="1">
    <citation type="submission" date="2020-07" db="EMBL/GenBank/DDBJ databases">
        <authorList>
            <person name="Sun Q."/>
        </authorList>
    </citation>
    <scope>NUCLEOTIDE SEQUENCE [LARGE SCALE GENOMIC DNA]</scope>
    <source>
        <strain evidence="13 14">MAH-1</strain>
    </source>
</reference>
<dbReference type="EMBL" id="JACBJI010000003">
    <property type="protein sequence ID" value="NYA71183.1"/>
    <property type="molecule type" value="Genomic_DNA"/>
</dbReference>
<evidence type="ECO:0000313" key="14">
    <source>
        <dbReference type="Proteomes" id="UP000535020"/>
    </source>
</evidence>
<keyword evidence="9 12" id="KW-0472">Membrane</keyword>
<feature type="transmembrane region" description="Helical" evidence="12">
    <location>
        <begin position="112"/>
        <end position="135"/>
    </location>
</feature>
<feature type="transmembrane region" description="Helical" evidence="12">
    <location>
        <begin position="314"/>
        <end position="332"/>
    </location>
</feature>
<gene>
    <name evidence="13" type="ORF">HZF10_09655</name>
</gene>
<dbReference type="Pfam" id="PF02628">
    <property type="entry name" value="COX15-CtaA"/>
    <property type="match status" value="2"/>
</dbReference>
<dbReference type="InterPro" id="IPR050450">
    <property type="entry name" value="COX15/CtaA_HemeA_synthase"/>
</dbReference>
<evidence type="ECO:0000256" key="10">
    <source>
        <dbReference type="ARBA" id="ARBA00023157"/>
    </source>
</evidence>
<dbReference type="GO" id="GO:0046872">
    <property type="term" value="F:metal ion binding"/>
    <property type="evidence" value="ECO:0007669"/>
    <property type="project" value="UniProtKB-KW"/>
</dbReference>
<dbReference type="GO" id="GO:0016491">
    <property type="term" value="F:oxidoreductase activity"/>
    <property type="evidence" value="ECO:0007669"/>
    <property type="project" value="UniProtKB-KW"/>
</dbReference>
<comment type="subcellular location">
    <subcellularLocation>
        <location evidence="1">Membrane</location>
        <topology evidence="1">Multi-pass membrane protein</topology>
    </subcellularLocation>
</comment>
<evidence type="ECO:0000256" key="6">
    <source>
        <dbReference type="ARBA" id="ARBA00023002"/>
    </source>
</evidence>
<keyword evidence="8" id="KW-0350">Heme biosynthesis</keyword>
<keyword evidence="14" id="KW-1185">Reference proteome</keyword>
<evidence type="ECO:0000256" key="3">
    <source>
        <dbReference type="ARBA" id="ARBA00022692"/>
    </source>
</evidence>
<evidence type="ECO:0000256" key="4">
    <source>
        <dbReference type="ARBA" id="ARBA00022723"/>
    </source>
</evidence>
<feature type="transmembrane region" description="Helical" evidence="12">
    <location>
        <begin position="256"/>
        <end position="274"/>
    </location>
</feature>
<evidence type="ECO:0000256" key="8">
    <source>
        <dbReference type="ARBA" id="ARBA00023133"/>
    </source>
</evidence>
<name>A0A7Y8Y257_9FLAO</name>
<evidence type="ECO:0000313" key="13">
    <source>
        <dbReference type="EMBL" id="NYA71183.1"/>
    </source>
</evidence>
<evidence type="ECO:0000256" key="2">
    <source>
        <dbReference type="ARBA" id="ARBA00022475"/>
    </source>
</evidence>
<protein>
    <submittedName>
        <fullName evidence="13">COX15/CtaA family protein</fullName>
    </submittedName>
</protein>
<keyword evidence="2" id="KW-1003">Cell membrane</keyword>
<organism evidence="13 14">
    <name type="scientific">Flavobacterium agri</name>
    <dbReference type="NCBI Taxonomy" id="2743471"/>
    <lineage>
        <taxon>Bacteria</taxon>
        <taxon>Pseudomonadati</taxon>
        <taxon>Bacteroidota</taxon>
        <taxon>Flavobacteriia</taxon>
        <taxon>Flavobacteriales</taxon>
        <taxon>Flavobacteriaceae</taxon>
        <taxon>Flavobacterium</taxon>
    </lineage>
</organism>
<dbReference type="RefSeq" id="WP_176005984.1">
    <property type="nucleotide sequence ID" value="NZ_JABWMI010000010.1"/>
</dbReference>
<keyword evidence="10" id="KW-1015">Disulfide bond</keyword>
<keyword evidence="6" id="KW-0560">Oxidoreductase</keyword>
<dbReference type="GO" id="GO:0006784">
    <property type="term" value="P:heme A biosynthetic process"/>
    <property type="evidence" value="ECO:0007669"/>
    <property type="project" value="InterPro"/>
</dbReference>
<evidence type="ECO:0000256" key="11">
    <source>
        <dbReference type="ARBA" id="ARBA00023444"/>
    </source>
</evidence>
<feature type="transmembrane region" description="Helical" evidence="12">
    <location>
        <begin position="142"/>
        <end position="167"/>
    </location>
</feature>
<keyword evidence="3 12" id="KW-0812">Transmembrane</keyword>
<feature type="transmembrane region" description="Helical" evidence="12">
    <location>
        <begin position="7"/>
        <end position="26"/>
    </location>
</feature>
<dbReference type="InterPro" id="IPR003780">
    <property type="entry name" value="COX15/CtaA_fam"/>
</dbReference>
<accession>A0A7Y8Y257</accession>
<evidence type="ECO:0000256" key="12">
    <source>
        <dbReference type="SAM" id="Phobius"/>
    </source>
</evidence>
<evidence type="ECO:0000256" key="5">
    <source>
        <dbReference type="ARBA" id="ARBA00022989"/>
    </source>
</evidence>
<evidence type="ECO:0000256" key="1">
    <source>
        <dbReference type="ARBA" id="ARBA00004141"/>
    </source>
</evidence>
<dbReference type="GO" id="GO:0016020">
    <property type="term" value="C:membrane"/>
    <property type="evidence" value="ECO:0007669"/>
    <property type="project" value="UniProtKB-SubCell"/>
</dbReference>
<keyword evidence="7" id="KW-0408">Iron</keyword>
<feature type="transmembrane region" description="Helical" evidence="12">
    <location>
        <begin position="173"/>
        <end position="192"/>
    </location>
</feature>
<sequence>MKKYFLTIAKISLVLVYAVIIAGALVRMTGSGMGCPDWPKCFGYYIPPTDVEQLTWRPHKAFESGQVIIKDEALWVAKQDFTTAETYDASQWRPYTKHDYAIFNPTHTWIEYLNRLCGALAGIFVFVMAVTSFAWRKEKKSIVWLSWLSVFLMGFQGWLGATVVYSVLNPIKITLHMVVALVIVAVILQIIWKSKTEFVGRKRDAFFGNFLAFALVLTLIQIVLGTQVRQYVDEQVKVVGYDQMDMILQNPHMTFYFHRSFSIVVFLVNLFLLLRNTNKNLGFEKIKWVMWLLVPEIVSGIAMAYFDFPFGSQTVHLVIASILFGTQFYMLLEYRNLRKWVEKSS</sequence>
<dbReference type="PANTHER" id="PTHR35457">
    <property type="entry name" value="HEME A SYNTHASE"/>
    <property type="match status" value="1"/>
</dbReference>
<keyword evidence="5 12" id="KW-1133">Transmembrane helix</keyword>
<keyword evidence="4" id="KW-0479">Metal-binding</keyword>
<comment type="caution">
    <text evidence="13">The sequence shown here is derived from an EMBL/GenBank/DDBJ whole genome shotgun (WGS) entry which is preliminary data.</text>
</comment>
<evidence type="ECO:0000256" key="9">
    <source>
        <dbReference type="ARBA" id="ARBA00023136"/>
    </source>
</evidence>
<comment type="pathway">
    <text evidence="11">Porphyrin-containing compound metabolism.</text>
</comment>
<dbReference type="AlphaFoldDB" id="A0A7Y8Y257"/>
<evidence type="ECO:0000256" key="7">
    <source>
        <dbReference type="ARBA" id="ARBA00023004"/>
    </source>
</evidence>
<dbReference type="PANTHER" id="PTHR35457:SF1">
    <property type="entry name" value="HEME A SYNTHASE"/>
    <property type="match status" value="1"/>
</dbReference>
<feature type="transmembrane region" description="Helical" evidence="12">
    <location>
        <begin position="286"/>
        <end position="308"/>
    </location>
</feature>